<accession>A0A5M3XZA4</accession>
<feature type="compositionally biased region" description="Polar residues" evidence="1">
    <location>
        <begin position="7"/>
        <end position="17"/>
    </location>
</feature>
<evidence type="ECO:0000313" key="2">
    <source>
        <dbReference type="EMBL" id="GES26455.1"/>
    </source>
</evidence>
<evidence type="ECO:0000256" key="1">
    <source>
        <dbReference type="SAM" id="MobiDB-lite"/>
    </source>
</evidence>
<dbReference type="EMBL" id="BLAF01000087">
    <property type="protein sequence ID" value="GES26455.1"/>
    <property type="molecule type" value="Genomic_DNA"/>
</dbReference>
<keyword evidence="3" id="KW-1185">Reference proteome</keyword>
<dbReference type="Proteomes" id="UP000377595">
    <property type="component" value="Unassembled WGS sequence"/>
</dbReference>
<proteinExistence type="predicted"/>
<evidence type="ECO:0000313" key="3">
    <source>
        <dbReference type="Proteomes" id="UP000377595"/>
    </source>
</evidence>
<dbReference type="AlphaFoldDB" id="A0A5M3XZA4"/>
<gene>
    <name evidence="2" type="ORF">Aple_093540</name>
</gene>
<comment type="caution">
    <text evidence="2">The sequence shown here is derived from an EMBL/GenBank/DDBJ whole genome shotgun (WGS) entry which is preliminary data.</text>
</comment>
<organism evidence="2 3">
    <name type="scientific">Acrocarpospora pleiomorpha</name>
    <dbReference type="NCBI Taxonomy" id="90975"/>
    <lineage>
        <taxon>Bacteria</taxon>
        <taxon>Bacillati</taxon>
        <taxon>Actinomycetota</taxon>
        <taxon>Actinomycetes</taxon>
        <taxon>Streptosporangiales</taxon>
        <taxon>Streptosporangiaceae</taxon>
        <taxon>Acrocarpospora</taxon>
    </lineage>
</organism>
<reference evidence="2 3" key="1">
    <citation type="submission" date="2019-10" db="EMBL/GenBank/DDBJ databases">
        <title>Whole genome shotgun sequence of Acrocarpospora pleiomorpha NBRC 16267.</title>
        <authorList>
            <person name="Ichikawa N."/>
            <person name="Kimura A."/>
            <person name="Kitahashi Y."/>
            <person name="Komaki H."/>
            <person name="Oguchi A."/>
        </authorList>
    </citation>
    <scope>NUCLEOTIDE SEQUENCE [LARGE SCALE GENOMIC DNA]</scope>
    <source>
        <strain evidence="2 3">NBRC 16267</strain>
    </source>
</reference>
<name>A0A5M3XZA4_9ACTN</name>
<sequence length="85" mass="8777">MVPRSNVPVSNSPTSCARNGPPGRALSIRLHKAGRNAGQYCICNAPTAATTAPTGPARRSSSPCLASSARFNARSSITLTPIRAE</sequence>
<feature type="region of interest" description="Disordered" evidence="1">
    <location>
        <begin position="1"/>
        <end position="22"/>
    </location>
</feature>
<protein>
    <submittedName>
        <fullName evidence="2">Uncharacterized protein</fullName>
    </submittedName>
</protein>